<dbReference type="HAMAP" id="MF_03028">
    <property type="entry name" value="Pescadillo"/>
    <property type="match status" value="1"/>
</dbReference>
<feature type="compositionally biased region" description="Basic and acidic residues" evidence="2">
    <location>
        <begin position="650"/>
        <end position="678"/>
    </location>
</feature>
<feature type="compositionally biased region" description="Acidic residues" evidence="2">
    <location>
        <begin position="561"/>
        <end position="573"/>
    </location>
</feature>
<dbReference type="HOGENOM" id="CLU_019619_1_1_1"/>
<feature type="region of interest" description="Disordered" evidence="2">
    <location>
        <begin position="490"/>
        <end position="686"/>
    </location>
</feature>
<name>W7HL79_9PEZI</name>
<dbReference type="Pfam" id="PF06732">
    <property type="entry name" value="Pescadillo_N"/>
    <property type="match status" value="1"/>
</dbReference>
<dbReference type="SUPFAM" id="SSF52113">
    <property type="entry name" value="BRCT domain"/>
    <property type="match status" value="1"/>
</dbReference>
<dbReference type="GO" id="GO:0000466">
    <property type="term" value="P:maturation of 5.8S rRNA from tricistronic rRNA transcript (SSU-rRNA, 5.8S rRNA, LSU-rRNA)"/>
    <property type="evidence" value="ECO:0007669"/>
    <property type="project" value="UniProtKB-UniRule"/>
</dbReference>
<dbReference type="Gene3D" id="3.40.50.10190">
    <property type="entry name" value="BRCT domain"/>
    <property type="match status" value="1"/>
</dbReference>
<feature type="compositionally biased region" description="Acidic residues" evidence="2">
    <location>
        <begin position="541"/>
        <end position="552"/>
    </location>
</feature>
<keyword evidence="1" id="KW-0698">rRNA processing</keyword>
<keyword evidence="4" id="KW-1185">Reference proteome</keyword>
<keyword evidence="1" id="KW-0539">Nucleus</keyword>
<dbReference type="InterPro" id="IPR036420">
    <property type="entry name" value="BRCT_dom_sf"/>
</dbReference>
<evidence type="ECO:0000313" key="3">
    <source>
        <dbReference type="EMBL" id="EWC43809.1"/>
    </source>
</evidence>
<comment type="similarity">
    <text evidence="1">Belongs to the pescadillo family.</text>
</comment>
<comment type="function">
    <text evidence="1">Component of the NOP7 complex, which is required for maturation of the 25S and 5.8S ribosomal RNAs and formation of the 60S ribosome.</text>
</comment>
<dbReference type="EMBL" id="KI966451">
    <property type="protein sequence ID" value="EWC43809.1"/>
    <property type="molecule type" value="Genomic_DNA"/>
</dbReference>
<dbReference type="GO" id="GO:0030687">
    <property type="term" value="C:preribosome, large subunit precursor"/>
    <property type="evidence" value="ECO:0007669"/>
    <property type="project" value="UniProtKB-UniRule"/>
</dbReference>
<protein>
    <recommendedName>
        <fullName evidence="1">Pescadillo homolog</fullName>
    </recommendedName>
    <alternativeName>
        <fullName evidence="1">Nucleolar protein 7 homolog</fullName>
    </alternativeName>
</protein>
<keyword evidence="1" id="KW-0690">Ribosome biogenesis</keyword>
<dbReference type="GO" id="GO:0043021">
    <property type="term" value="F:ribonucleoprotein complex binding"/>
    <property type="evidence" value="ECO:0007669"/>
    <property type="project" value="UniProtKB-UniRule"/>
</dbReference>
<organism evidence="3 4">
    <name type="scientific">Drechslerella stenobrocha 248</name>
    <dbReference type="NCBI Taxonomy" id="1043628"/>
    <lineage>
        <taxon>Eukaryota</taxon>
        <taxon>Fungi</taxon>
        <taxon>Dikarya</taxon>
        <taxon>Ascomycota</taxon>
        <taxon>Pezizomycotina</taxon>
        <taxon>Orbiliomycetes</taxon>
        <taxon>Orbiliales</taxon>
        <taxon>Orbiliaceae</taxon>
        <taxon>Drechslerella</taxon>
    </lineage>
</organism>
<feature type="compositionally biased region" description="Acidic residues" evidence="2">
    <location>
        <begin position="508"/>
        <end position="524"/>
    </location>
</feature>
<comment type="subunit">
    <text evidence="1">Component of the NOP7 complex, composed of ERB1, NOP7 and YTM1. Within the NOP7 complex ERB1 appears to interact directly with NOP7 and YTM1. The NOP7 complex also associates with the 66S pre-ribosome.</text>
</comment>
<dbReference type="GO" id="GO:0070545">
    <property type="term" value="C:PeBoW complex"/>
    <property type="evidence" value="ECO:0007669"/>
    <property type="project" value="TreeGrafter"/>
</dbReference>
<dbReference type="GO" id="GO:0003723">
    <property type="term" value="F:RNA binding"/>
    <property type="evidence" value="ECO:0007669"/>
    <property type="project" value="TreeGrafter"/>
</dbReference>
<evidence type="ECO:0000256" key="1">
    <source>
        <dbReference type="HAMAP-Rule" id="MF_03028"/>
    </source>
</evidence>
<comment type="subcellular location">
    <subcellularLocation>
        <location evidence="1">Nucleus</location>
        <location evidence="1">Nucleolus</location>
    </subcellularLocation>
    <subcellularLocation>
        <location evidence="1">Nucleus</location>
        <location evidence="1">Nucleoplasm</location>
    </subcellularLocation>
</comment>
<evidence type="ECO:0000256" key="2">
    <source>
        <dbReference type="SAM" id="MobiDB-lite"/>
    </source>
</evidence>
<dbReference type="AlphaFoldDB" id="W7HL79"/>
<dbReference type="OrthoDB" id="10264910at2759"/>
<gene>
    <name evidence="1" type="primary">NOP7</name>
    <name evidence="3" type="ORF">DRE_07318</name>
</gene>
<dbReference type="GO" id="GO:0000463">
    <property type="term" value="P:maturation of LSU-rRNA from tricistronic rRNA transcript (SSU-rRNA, 5.8S rRNA, LSU-rRNA)"/>
    <property type="evidence" value="ECO:0007669"/>
    <property type="project" value="UniProtKB-UniRule"/>
</dbReference>
<dbReference type="PANTHER" id="PTHR12221">
    <property type="entry name" value="PESCADILLO - RELATED"/>
    <property type="match status" value="1"/>
</dbReference>
<dbReference type="InterPro" id="IPR010613">
    <property type="entry name" value="PES"/>
</dbReference>
<accession>W7HL79</accession>
<feature type="compositionally biased region" description="Basic and acidic residues" evidence="2">
    <location>
        <begin position="610"/>
        <end position="639"/>
    </location>
</feature>
<evidence type="ECO:0000313" key="4">
    <source>
        <dbReference type="Proteomes" id="UP000024837"/>
    </source>
</evidence>
<dbReference type="CDD" id="cd17709">
    <property type="entry name" value="BRCT_pescadillo_like"/>
    <property type="match status" value="1"/>
</dbReference>
<dbReference type="GO" id="GO:0005654">
    <property type="term" value="C:nucleoplasm"/>
    <property type="evidence" value="ECO:0007669"/>
    <property type="project" value="UniProtKB-SubCell"/>
</dbReference>
<sequence>MGKIKKKGVAGNARNFITRTQAVRKLQISLPDFRRLCIFKGIYPREPRNKKKANKGSTAPATFYYTKDIQYLLHEPVLQKFREHKTFSKKLTKALGRGDFSDAKRLEDLHKPRIKLDHIIKERYPAFTDAIRDLDDALSTVFLFANLPSNREIPAKTIETCARLAHEFQHLVIRKRALRRSFLSIKGVYYQAEIQGQDVLWLVPYKFAQNVPVDVDFRIMLTFLDFYTTLLGFVLFRLYTLEGLVYPPRFDKALDDKGAGLKAFVLEGKKVGQLEDATRGAVVATKDVSRQLETLGDKIKEIQEEEEDSAAAAVVVATEGENAQVNEGLDKFTAIQSKDGTTADILQQPNGDIDGNRSTSMFSDFTIHLSRETPREPLEFLLRSFGCKRIGWDAVLGEGSFTTDDRDPSITHQIVDRPPMVGLPPVPAAAATTKNGEDTEMGGTAASGQRGKVLGRIYVQPQYIWDCVNAGKVLRPDAYAQGAELPPHLSPWVQAKDGEYDPTAPVADNEESEEEEEEEVEDANGDVKMVTNGGEGVDGNSDGDDDGEEDEWGGMATELAGEGEEDDDEEEDGSAGAAQSDAEASDDDESAQLQHQRELEAEAAGVSYTADKKKSTKSEAKKKLEKQQKAREEELDRQKAMMTKKKRKLYERMEYGNKKKQDEKERLESKKRKIEREKSKTRKARD</sequence>
<reference evidence="3 4" key="1">
    <citation type="submission" date="2013-05" db="EMBL/GenBank/DDBJ databases">
        <title>Drechslerella stenobrocha genome reveals carnivorous origination and mechanical trapping mechanism of predatory fungi.</title>
        <authorList>
            <person name="Liu X."/>
            <person name="Zhang W."/>
            <person name="Liu K."/>
        </authorList>
    </citation>
    <scope>NUCLEOTIDE SEQUENCE [LARGE SCALE GENOMIC DNA]</scope>
    <source>
        <strain evidence="3 4">248</strain>
    </source>
</reference>
<dbReference type="Proteomes" id="UP000024837">
    <property type="component" value="Unassembled WGS sequence"/>
</dbReference>
<proteinExistence type="inferred from homology"/>
<dbReference type="PANTHER" id="PTHR12221:SF6">
    <property type="entry name" value="PESCADILLO HOMOLOG"/>
    <property type="match status" value="1"/>
</dbReference>